<evidence type="ECO:0000259" key="3">
    <source>
        <dbReference type="Pfam" id="PF23559"/>
    </source>
</evidence>
<evidence type="ECO:0000259" key="4">
    <source>
        <dbReference type="Pfam" id="PF25019"/>
    </source>
</evidence>
<dbReference type="InterPro" id="IPR032675">
    <property type="entry name" value="LRR_dom_sf"/>
</dbReference>
<evidence type="ECO:0000313" key="6">
    <source>
        <dbReference type="Proteomes" id="UP000636709"/>
    </source>
</evidence>
<evidence type="ECO:0000256" key="1">
    <source>
        <dbReference type="ARBA" id="ARBA00022737"/>
    </source>
</evidence>
<dbReference type="OrthoDB" id="771937at2759"/>
<dbReference type="GO" id="GO:0002758">
    <property type="term" value="P:innate immune response-activating signaling pathway"/>
    <property type="evidence" value="ECO:0007669"/>
    <property type="project" value="UniProtKB-ARBA"/>
</dbReference>
<dbReference type="Gene3D" id="3.80.10.10">
    <property type="entry name" value="Ribonuclease Inhibitor"/>
    <property type="match status" value="2"/>
</dbReference>
<dbReference type="AlphaFoldDB" id="A0A835B2M5"/>
<dbReference type="FunFam" id="1.10.10.10:FF:000322">
    <property type="entry name" value="Probable disease resistance protein At1g63360"/>
    <property type="match status" value="1"/>
</dbReference>
<dbReference type="PANTHER" id="PTHR23155">
    <property type="entry name" value="DISEASE RESISTANCE PROTEIN RP"/>
    <property type="match status" value="1"/>
</dbReference>
<gene>
    <name evidence="5" type="ORF">HU200_043831</name>
</gene>
<proteinExistence type="predicted"/>
<dbReference type="Pfam" id="PF23559">
    <property type="entry name" value="WHD_DRP"/>
    <property type="match status" value="1"/>
</dbReference>
<dbReference type="SUPFAM" id="SSF52058">
    <property type="entry name" value="L domain-like"/>
    <property type="match status" value="1"/>
</dbReference>
<evidence type="ECO:0000313" key="5">
    <source>
        <dbReference type="EMBL" id="KAF8685911.1"/>
    </source>
</evidence>
<organism evidence="5 6">
    <name type="scientific">Digitaria exilis</name>
    <dbReference type="NCBI Taxonomy" id="1010633"/>
    <lineage>
        <taxon>Eukaryota</taxon>
        <taxon>Viridiplantae</taxon>
        <taxon>Streptophyta</taxon>
        <taxon>Embryophyta</taxon>
        <taxon>Tracheophyta</taxon>
        <taxon>Spermatophyta</taxon>
        <taxon>Magnoliopsida</taxon>
        <taxon>Liliopsida</taxon>
        <taxon>Poales</taxon>
        <taxon>Poaceae</taxon>
        <taxon>PACMAD clade</taxon>
        <taxon>Panicoideae</taxon>
        <taxon>Panicodae</taxon>
        <taxon>Paniceae</taxon>
        <taxon>Anthephorinae</taxon>
        <taxon>Digitaria</taxon>
    </lineage>
</organism>
<name>A0A835B2M5_9POAL</name>
<dbReference type="GO" id="GO:0009626">
    <property type="term" value="P:plant-type hypersensitive response"/>
    <property type="evidence" value="ECO:0007669"/>
    <property type="project" value="UniProtKB-ARBA"/>
</dbReference>
<dbReference type="Proteomes" id="UP000636709">
    <property type="component" value="Unassembled WGS sequence"/>
</dbReference>
<comment type="caution">
    <text evidence="5">The sequence shown here is derived from an EMBL/GenBank/DDBJ whole genome shotgun (WGS) entry which is preliminary data.</text>
</comment>
<reference evidence="5" key="1">
    <citation type="submission" date="2020-07" db="EMBL/GenBank/DDBJ databases">
        <title>Genome sequence and genetic diversity analysis of an under-domesticated orphan crop, white fonio (Digitaria exilis).</title>
        <authorList>
            <person name="Bennetzen J.L."/>
            <person name="Chen S."/>
            <person name="Ma X."/>
            <person name="Wang X."/>
            <person name="Yssel A.E.J."/>
            <person name="Chaluvadi S.R."/>
            <person name="Johnson M."/>
            <person name="Gangashetty P."/>
            <person name="Hamidou F."/>
            <person name="Sanogo M.D."/>
            <person name="Zwaenepoel A."/>
            <person name="Wallace J."/>
            <person name="Van De Peer Y."/>
            <person name="Van Deynze A."/>
        </authorList>
    </citation>
    <scope>NUCLEOTIDE SEQUENCE</scope>
    <source>
        <tissue evidence="5">Leaves</tissue>
    </source>
</reference>
<dbReference type="InterPro" id="IPR056789">
    <property type="entry name" value="LRR_R13L1-DRL21"/>
</dbReference>
<sequence>MDVLPSLQSIAETLANLSKELQFMNELHRLRTSLHTARMLIFRSEWGMSKDKNLAELLSHLKDTTYDAEDHLRVVDDQALRQRIEDADRNRAGQLLSCYLNIAKSLFHRTKTRIKETQDKLDKAVADIEKALSLMGLTSIDPSQMMPETSSIISAPEVVGRDDERDDLINKLGVTIGREAQRDQCAFGTNDPESYPHLQDIGQSISTRLCGSPLDAKTLGRLLNMSLTEQHWTAVQKSELWELPHEDNEILPALQLSYLYLPEKVKRCFVFCSMFPKDFCFDRDEIVDIWVAQGFVEPRGSMRSEDVGFTYLDELRNRFLFQADPKFPNKPRYVMHDLIHDMAVSFSMDECLVMQDFRNRNKSRMHDTVRHMSIEVEGESLIRVGHVQNLNKLHSLRFGIRFDVEITWFSQLSNILYLSLKGCKLVKLPESICELSSLRYLDISHSSVQELPRKFWCLYSLQVLYASRSSVWKIHEDVTKLVNLRQLALPSDASQSLSRVPGLGNLSCLRNLSEFTVARKNGRGIGELKFMNQLNGRLYIRCLYCVGSEEEASEARLVEKQYLKELVLQWRQGLVYKLVSSENGVLEGLRPHPRIECLKFIGFSGDRLPSWFKPEDMPFLRSLELSSCGPLESLSIPFHAGFSGDMLRSSLDVEQENILRILERIDSIINRGNGIVSSAFKRLAALRVYRCWKLRDLEQFLTPENLPCIESIILEDCWNLKSIPIHSFEGFDCLCDLKICRYHELKWPREMVLPYSLQRLCIVSSKLDMSFPACLENLTSLTLLQLGSCDNIRCLPLNLICSNTLKCLAIRDCQDLSSIGGLHALASIQHVQISSCPYLDEVQQPFEKKELQTKEEKEPLKFLDS</sequence>
<dbReference type="Gene3D" id="1.10.10.10">
    <property type="entry name" value="Winged helix-like DNA-binding domain superfamily/Winged helix DNA-binding domain"/>
    <property type="match status" value="1"/>
</dbReference>
<dbReference type="EMBL" id="JACEFO010002082">
    <property type="protein sequence ID" value="KAF8685911.1"/>
    <property type="molecule type" value="Genomic_DNA"/>
</dbReference>
<dbReference type="GO" id="GO:0042742">
    <property type="term" value="P:defense response to bacterium"/>
    <property type="evidence" value="ECO:0007669"/>
    <property type="project" value="UniProtKB-ARBA"/>
</dbReference>
<protein>
    <recommendedName>
        <fullName evidence="7">Rx N-terminal domain-containing protein</fullName>
    </recommendedName>
</protein>
<keyword evidence="1" id="KW-0677">Repeat</keyword>
<dbReference type="InterPro" id="IPR027417">
    <property type="entry name" value="P-loop_NTPase"/>
</dbReference>
<dbReference type="InterPro" id="IPR058922">
    <property type="entry name" value="WHD_DRP"/>
</dbReference>
<feature type="domain" description="R13L1/DRL21-like LRR repeat region" evidence="4">
    <location>
        <begin position="525"/>
        <end position="634"/>
    </location>
</feature>
<dbReference type="SUPFAM" id="SSF52540">
    <property type="entry name" value="P-loop containing nucleoside triphosphate hydrolases"/>
    <property type="match status" value="1"/>
</dbReference>
<feature type="domain" description="Disease resistance protein winged helix" evidence="3">
    <location>
        <begin position="274"/>
        <end position="343"/>
    </location>
</feature>
<keyword evidence="6" id="KW-1185">Reference proteome</keyword>
<keyword evidence="2" id="KW-0611">Plant defense</keyword>
<evidence type="ECO:0000256" key="2">
    <source>
        <dbReference type="ARBA" id="ARBA00022821"/>
    </source>
</evidence>
<dbReference type="Pfam" id="PF25019">
    <property type="entry name" value="LRR_R13L1-DRL21"/>
    <property type="match status" value="1"/>
</dbReference>
<dbReference type="InterPro" id="IPR044974">
    <property type="entry name" value="Disease_R_plants"/>
</dbReference>
<dbReference type="PANTHER" id="PTHR23155:SF1241">
    <property type="entry name" value="DISEASE RESISTANCE RPP13-LIKE PROTEIN 1-RELATED"/>
    <property type="match status" value="1"/>
</dbReference>
<dbReference type="InterPro" id="IPR036388">
    <property type="entry name" value="WH-like_DNA-bd_sf"/>
</dbReference>
<accession>A0A835B2M5</accession>
<evidence type="ECO:0008006" key="7">
    <source>
        <dbReference type="Google" id="ProtNLM"/>
    </source>
</evidence>